<comment type="caution">
    <text evidence="2">The sequence shown here is derived from an EMBL/GenBank/DDBJ whole genome shotgun (WGS) entry which is preliminary data.</text>
</comment>
<feature type="region of interest" description="Disordered" evidence="1">
    <location>
        <begin position="68"/>
        <end position="114"/>
    </location>
</feature>
<dbReference type="EMBL" id="JBJQOH010000007">
    <property type="protein sequence ID" value="KAL3678173.1"/>
    <property type="molecule type" value="Genomic_DNA"/>
</dbReference>
<sequence length="114" mass="12713">MDSDLSALAEQIARNSEEARRLQHLLQLKQAGQAQANPPANHGAAQAKTTTPKQLEVELLSGVPFLPRRLEDRTHTAAPRTPAEQRAQGERKYQNCKGEERTRMGLGNSLHRMH</sequence>
<name>A0ABD3GGX1_9MARC</name>
<feature type="compositionally biased region" description="Basic and acidic residues" evidence="1">
    <location>
        <begin position="87"/>
        <end position="103"/>
    </location>
</feature>
<reference evidence="2 3" key="1">
    <citation type="submission" date="2024-09" db="EMBL/GenBank/DDBJ databases">
        <title>Chromosome-scale assembly of Riccia sorocarpa.</title>
        <authorList>
            <person name="Paukszto L."/>
        </authorList>
    </citation>
    <scope>NUCLEOTIDE SEQUENCE [LARGE SCALE GENOMIC DNA]</scope>
    <source>
        <strain evidence="2">LP-2024</strain>
        <tissue evidence="2">Aerial parts of the thallus</tissue>
    </source>
</reference>
<feature type="region of interest" description="Disordered" evidence="1">
    <location>
        <begin position="29"/>
        <end position="53"/>
    </location>
</feature>
<proteinExistence type="predicted"/>
<feature type="compositionally biased region" description="Low complexity" evidence="1">
    <location>
        <begin position="29"/>
        <end position="41"/>
    </location>
</feature>
<evidence type="ECO:0000256" key="1">
    <source>
        <dbReference type="SAM" id="MobiDB-lite"/>
    </source>
</evidence>
<keyword evidence="3" id="KW-1185">Reference proteome</keyword>
<accession>A0ABD3GGX1</accession>
<evidence type="ECO:0000313" key="2">
    <source>
        <dbReference type="EMBL" id="KAL3678173.1"/>
    </source>
</evidence>
<evidence type="ECO:0000313" key="3">
    <source>
        <dbReference type="Proteomes" id="UP001633002"/>
    </source>
</evidence>
<dbReference type="AlphaFoldDB" id="A0ABD3GGX1"/>
<dbReference type="Proteomes" id="UP001633002">
    <property type="component" value="Unassembled WGS sequence"/>
</dbReference>
<organism evidence="2 3">
    <name type="scientific">Riccia sorocarpa</name>
    <dbReference type="NCBI Taxonomy" id="122646"/>
    <lineage>
        <taxon>Eukaryota</taxon>
        <taxon>Viridiplantae</taxon>
        <taxon>Streptophyta</taxon>
        <taxon>Embryophyta</taxon>
        <taxon>Marchantiophyta</taxon>
        <taxon>Marchantiopsida</taxon>
        <taxon>Marchantiidae</taxon>
        <taxon>Marchantiales</taxon>
        <taxon>Ricciaceae</taxon>
        <taxon>Riccia</taxon>
    </lineage>
</organism>
<gene>
    <name evidence="2" type="ORF">R1sor_021129</name>
</gene>
<protein>
    <submittedName>
        <fullName evidence="2">Uncharacterized protein</fullName>
    </submittedName>
</protein>